<feature type="transmembrane region" description="Helical" evidence="6">
    <location>
        <begin position="291"/>
        <end position="312"/>
    </location>
</feature>
<dbReference type="EMBL" id="CP000903">
    <property type="protein sequence ID" value="ABY42042.1"/>
    <property type="molecule type" value="Genomic_DNA"/>
</dbReference>
<dbReference type="Proteomes" id="UP000002154">
    <property type="component" value="Chromosome"/>
</dbReference>
<feature type="transmembrane region" description="Helical" evidence="6">
    <location>
        <begin position="132"/>
        <end position="151"/>
    </location>
</feature>
<feature type="transmembrane region" description="Helical" evidence="6">
    <location>
        <begin position="366"/>
        <end position="386"/>
    </location>
</feature>
<comment type="subcellular location">
    <subcellularLocation>
        <location evidence="1">Cell membrane</location>
        <topology evidence="1">Multi-pass membrane protein</topology>
    </subcellularLocation>
</comment>
<feature type="transmembrane region" description="Helical" evidence="6">
    <location>
        <begin position="395"/>
        <end position="415"/>
    </location>
</feature>
<name>A9VGJ6_BACMK</name>
<dbReference type="CDD" id="cd13124">
    <property type="entry name" value="MATE_SpoVB_like"/>
    <property type="match status" value="1"/>
</dbReference>
<feature type="transmembrane region" description="Helical" evidence="6">
    <location>
        <begin position="172"/>
        <end position="189"/>
    </location>
</feature>
<dbReference type="InterPro" id="IPR024923">
    <property type="entry name" value="PG_synth_SpoVB"/>
</dbReference>
<feature type="transmembrane region" description="Helical" evidence="6">
    <location>
        <begin position="333"/>
        <end position="354"/>
    </location>
</feature>
<dbReference type="PANTHER" id="PTHR30250">
    <property type="entry name" value="PST FAMILY PREDICTED COLANIC ACID TRANSPORTER"/>
    <property type="match status" value="1"/>
</dbReference>
<evidence type="ECO:0000256" key="2">
    <source>
        <dbReference type="ARBA" id="ARBA00022475"/>
    </source>
</evidence>
<reference evidence="7 8" key="1">
    <citation type="journal article" date="2008" name="Chem. Biol. Interact.">
        <title>Extending the Bacillus cereus group genomics to putative food-borne pathogens of different toxicity.</title>
        <authorList>
            <person name="Lapidus A."/>
            <person name="Goltsman E."/>
            <person name="Auger S."/>
            <person name="Galleron N."/>
            <person name="Segurens B."/>
            <person name="Dossat C."/>
            <person name="Land M.L."/>
            <person name="Broussolle V."/>
            <person name="Brillard J."/>
            <person name="Guinebretiere M.H."/>
            <person name="Sanchis V."/>
            <person name="Nguen-The C."/>
            <person name="Lereclus D."/>
            <person name="Richardson P."/>
            <person name="Wincker P."/>
            <person name="Weissenbach J."/>
            <person name="Ehrlich S.D."/>
            <person name="Sorokin A."/>
        </authorList>
    </citation>
    <scope>NUCLEOTIDE SEQUENCE [LARGE SCALE GENOMIC DNA]</scope>
    <source>
        <strain evidence="7 8">KBAB4</strain>
    </source>
</reference>
<evidence type="ECO:0000313" key="8">
    <source>
        <dbReference type="Proteomes" id="UP000002154"/>
    </source>
</evidence>
<feature type="transmembrane region" description="Helical" evidence="6">
    <location>
        <begin position="102"/>
        <end position="120"/>
    </location>
</feature>
<dbReference type="InterPro" id="IPR050833">
    <property type="entry name" value="Poly_Biosynth_Transport"/>
</dbReference>
<keyword evidence="4 6" id="KW-1133">Transmembrane helix</keyword>
<dbReference type="KEGG" id="bwe:BcerKBAB4_0782"/>
<evidence type="ECO:0000313" key="7">
    <source>
        <dbReference type="EMBL" id="ABY42042.1"/>
    </source>
</evidence>
<evidence type="ECO:0000256" key="1">
    <source>
        <dbReference type="ARBA" id="ARBA00004651"/>
    </source>
</evidence>
<sequence length="519" mass="57119">MFESICIKEKRKNMNKTFVKGAAILTITTFLSKLLGSFFQIPLQNIAGDEVLGIFRLVFPVYMIALTLSVAGVPLAISKLIAELNEKNKQKEIAKLFKSASIIGIAFGVFGCLVIVLFSIEIANMLGGQETRMPLLITSLALLIAPYMAVYRGYFQGFGDMKPTGVSQVIEQFVRVFFMLIIAYILVSWDKSNTVITSGAMVGSFLGVISSLIYLRIKYNRSPYYNKSNSYSLRDLREHGKKILRVSIPIAIGALSMPLLNLVDSLTIPHVLQGSSTEIQEQFGIYSRGFAFTQIIVIFASAIVFPLIPLLTSALAKRDINLAKITIQNTNRLAHVLTAPLTIWLMALTVPLNIGLFTDVKGSSMLTVMIGSSYFTAVMVLSIGVLQGINRSAQAAWIVIGASFVKVVLNMMLVQEFGIDGAAYSTLITYVLICIVNYLYIRSYIAYSIHLKSFFGVLGIACILGLGLYELCNVIDVTSSRIMTLLFSGIALSITTILYGVCALKLKWISIKKIPFLKR</sequence>
<keyword evidence="3 6" id="KW-0812">Transmembrane</keyword>
<dbReference type="InterPro" id="IPR002797">
    <property type="entry name" value="Polysacc_synth"/>
</dbReference>
<feature type="transmembrane region" description="Helical" evidence="6">
    <location>
        <begin position="483"/>
        <end position="504"/>
    </location>
</feature>
<organism evidence="7 8">
    <name type="scientific">Bacillus mycoides (strain KBAB4)</name>
    <name type="common">Bacillus weihenstephanensis</name>
    <dbReference type="NCBI Taxonomy" id="315730"/>
    <lineage>
        <taxon>Bacteria</taxon>
        <taxon>Bacillati</taxon>
        <taxon>Bacillota</taxon>
        <taxon>Bacilli</taxon>
        <taxon>Bacillales</taxon>
        <taxon>Bacillaceae</taxon>
        <taxon>Bacillus</taxon>
        <taxon>Bacillus cereus group</taxon>
    </lineage>
</organism>
<dbReference type="eggNOG" id="COG2244">
    <property type="taxonomic scope" value="Bacteria"/>
</dbReference>
<evidence type="ECO:0000256" key="3">
    <source>
        <dbReference type="ARBA" id="ARBA00022692"/>
    </source>
</evidence>
<feature type="transmembrane region" description="Helical" evidence="6">
    <location>
        <begin position="61"/>
        <end position="82"/>
    </location>
</feature>
<evidence type="ECO:0000256" key="6">
    <source>
        <dbReference type="SAM" id="Phobius"/>
    </source>
</evidence>
<dbReference type="Pfam" id="PF01943">
    <property type="entry name" value="Polysacc_synt"/>
    <property type="match status" value="1"/>
</dbReference>
<feature type="transmembrane region" description="Helical" evidence="6">
    <location>
        <begin position="243"/>
        <end position="263"/>
    </location>
</feature>
<gene>
    <name evidence="7" type="ordered locus">BcerKBAB4_0782</name>
</gene>
<protein>
    <submittedName>
        <fullName evidence="7">Polysaccharide biosynthesis protein</fullName>
    </submittedName>
</protein>
<evidence type="ECO:0000256" key="4">
    <source>
        <dbReference type="ARBA" id="ARBA00022989"/>
    </source>
</evidence>
<feature type="transmembrane region" description="Helical" evidence="6">
    <location>
        <begin position="21"/>
        <end position="41"/>
    </location>
</feature>
<evidence type="ECO:0000256" key="5">
    <source>
        <dbReference type="ARBA" id="ARBA00023136"/>
    </source>
</evidence>
<dbReference type="GO" id="GO:0005886">
    <property type="term" value="C:plasma membrane"/>
    <property type="evidence" value="ECO:0007669"/>
    <property type="project" value="UniProtKB-SubCell"/>
</dbReference>
<dbReference type="PANTHER" id="PTHR30250:SF29">
    <property type="entry name" value="POLYSACCHARIDE BIOSYNTHESIS PROTEIN C-TERMINAL DOMAIN-CONTAINING PROTEIN"/>
    <property type="match status" value="1"/>
</dbReference>
<feature type="transmembrane region" description="Helical" evidence="6">
    <location>
        <begin position="195"/>
        <end position="215"/>
    </location>
</feature>
<keyword evidence="2" id="KW-1003">Cell membrane</keyword>
<dbReference type="HOGENOM" id="CLU_022017_2_1_9"/>
<dbReference type="AlphaFoldDB" id="A9VGJ6"/>
<proteinExistence type="predicted"/>
<accession>A9VGJ6</accession>
<dbReference type="PIRSF" id="PIRSF038958">
    <property type="entry name" value="PG_synth_SpoVB"/>
    <property type="match status" value="1"/>
</dbReference>
<feature type="transmembrane region" description="Helical" evidence="6">
    <location>
        <begin position="453"/>
        <end position="471"/>
    </location>
</feature>
<feature type="transmembrane region" description="Helical" evidence="6">
    <location>
        <begin position="421"/>
        <end position="441"/>
    </location>
</feature>
<keyword evidence="5 6" id="KW-0472">Membrane</keyword>